<name>A0A0A8Y9Q8_ARUDO</name>
<evidence type="ECO:0000313" key="2">
    <source>
        <dbReference type="EMBL" id="JAD22065.1"/>
    </source>
</evidence>
<protein>
    <submittedName>
        <fullName evidence="2">Uncharacterized protein</fullName>
    </submittedName>
</protein>
<proteinExistence type="predicted"/>
<feature type="chain" id="PRO_5002061751" evidence="1">
    <location>
        <begin position="38"/>
        <end position="94"/>
    </location>
</feature>
<accession>A0A0A8Y9Q8</accession>
<dbReference type="EMBL" id="GBRH01275830">
    <property type="protein sequence ID" value="JAD22065.1"/>
    <property type="molecule type" value="Transcribed_RNA"/>
</dbReference>
<reference evidence="2" key="2">
    <citation type="journal article" date="2015" name="Data Brief">
        <title>Shoot transcriptome of the giant reed, Arundo donax.</title>
        <authorList>
            <person name="Barrero R.A."/>
            <person name="Guerrero F.D."/>
            <person name="Moolhuijzen P."/>
            <person name="Goolsby J.A."/>
            <person name="Tidwell J."/>
            <person name="Bellgard S.E."/>
            <person name="Bellgard M.I."/>
        </authorList>
    </citation>
    <scope>NUCLEOTIDE SEQUENCE</scope>
    <source>
        <tissue evidence="2">Shoot tissue taken approximately 20 cm above the soil surface</tissue>
    </source>
</reference>
<keyword evidence="1" id="KW-0732">Signal</keyword>
<organism evidence="2">
    <name type="scientific">Arundo donax</name>
    <name type="common">Giant reed</name>
    <name type="synonym">Donax arundinaceus</name>
    <dbReference type="NCBI Taxonomy" id="35708"/>
    <lineage>
        <taxon>Eukaryota</taxon>
        <taxon>Viridiplantae</taxon>
        <taxon>Streptophyta</taxon>
        <taxon>Embryophyta</taxon>
        <taxon>Tracheophyta</taxon>
        <taxon>Spermatophyta</taxon>
        <taxon>Magnoliopsida</taxon>
        <taxon>Liliopsida</taxon>
        <taxon>Poales</taxon>
        <taxon>Poaceae</taxon>
        <taxon>PACMAD clade</taxon>
        <taxon>Arundinoideae</taxon>
        <taxon>Arundineae</taxon>
        <taxon>Arundo</taxon>
    </lineage>
</organism>
<dbReference type="AlphaFoldDB" id="A0A0A8Y9Q8"/>
<feature type="signal peptide" evidence="1">
    <location>
        <begin position="1"/>
        <end position="37"/>
    </location>
</feature>
<sequence>MIFPWCFIERLRCLSHSCFAIMHLLLQLHLFLGDIKCFHYNSNFLQLSYNNCTIPLLAHVAEYELEYFDASVVEHFCCFPHIFFINNIYKWGHI</sequence>
<reference evidence="2" key="1">
    <citation type="submission" date="2014-09" db="EMBL/GenBank/DDBJ databases">
        <authorList>
            <person name="Magalhaes I.L.F."/>
            <person name="Oliveira U."/>
            <person name="Santos F.R."/>
            <person name="Vidigal T.H.D.A."/>
            <person name="Brescovit A.D."/>
            <person name="Santos A.J."/>
        </authorList>
    </citation>
    <scope>NUCLEOTIDE SEQUENCE</scope>
    <source>
        <tissue evidence="2">Shoot tissue taken approximately 20 cm above the soil surface</tissue>
    </source>
</reference>
<evidence type="ECO:0000256" key="1">
    <source>
        <dbReference type="SAM" id="SignalP"/>
    </source>
</evidence>